<evidence type="ECO:0000256" key="1">
    <source>
        <dbReference type="SAM" id="MobiDB-lite"/>
    </source>
</evidence>
<keyword evidence="3" id="KW-1185">Reference proteome</keyword>
<dbReference type="EMBL" id="CAJVPL010003508">
    <property type="protein sequence ID" value="CAG8634014.1"/>
    <property type="molecule type" value="Genomic_DNA"/>
</dbReference>
<gene>
    <name evidence="2" type="ORF">AGERDE_LOCUS10661</name>
</gene>
<accession>A0A9N9DCI6</accession>
<name>A0A9N9DCI6_9GLOM</name>
<proteinExistence type="predicted"/>
<protein>
    <submittedName>
        <fullName evidence="2">10642_t:CDS:1</fullName>
    </submittedName>
</protein>
<evidence type="ECO:0000313" key="3">
    <source>
        <dbReference type="Proteomes" id="UP000789831"/>
    </source>
</evidence>
<comment type="caution">
    <text evidence="2">The sequence shown here is derived from an EMBL/GenBank/DDBJ whole genome shotgun (WGS) entry which is preliminary data.</text>
</comment>
<dbReference type="AlphaFoldDB" id="A0A9N9DCI6"/>
<sequence>MPSTQSSIQNSTMKQPLFPSKPMNIVAQQNSNVSTMMNSNYKYEQQQQELFRQQTNAAAINASQQRRQHVQQLTHHRSMPLLNSDVTVIPESKPLSYSSIFQRTPPLSSRQNISGSYGSKPFSFLSQGATNNLTNLKKASNSTTQYRQPSLYSASTTFQTQSPEPFNRTPPLLQQHSGSLKLNQNSGNSSWFVSSNPPTPVDLPMVPSTSQYHSLIGSNGNSSNSNIGTNYNNNSGVTSGLQLPSTKYAQSHYGSVQAQQGMNVVNMTNGIGGFAIPLLGSQNHNNVNTNNSNNLQISAKKVEGIAANSGGSAPVLIAPPGLGVAGGFGAPTISLQSSSYRARSSTGAGMGYNNTGARIGNAAGTTKVAGNAVINTANVNSTAEGSYFSRVVDGVGMA</sequence>
<dbReference type="Proteomes" id="UP000789831">
    <property type="component" value="Unassembled WGS sequence"/>
</dbReference>
<feature type="region of interest" description="Disordered" evidence="1">
    <location>
        <begin position="1"/>
        <end position="20"/>
    </location>
</feature>
<reference evidence="2" key="1">
    <citation type="submission" date="2021-06" db="EMBL/GenBank/DDBJ databases">
        <authorList>
            <person name="Kallberg Y."/>
            <person name="Tangrot J."/>
            <person name="Rosling A."/>
        </authorList>
    </citation>
    <scope>NUCLEOTIDE SEQUENCE</scope>
    <source>
        <strain evidence="2">MT106</strain>
    </source>
</reference>
<feature type="compositionally biased region" description="Polar residues" evidence="1">
    <location>
        <begin position="1"/>
        <end position="14"/>
    </location>
</feature>
<dbReference type="OrthoDB" id="10576316at2759"/>
<evidence type="ECO:0000313" key="2">
    <source>
        <dbReference type="EMBL" id="CAG8634014.1"/>
    </source>
</evidence>
<organism evidence="2 3">
    <name type="scientific">Ambispora gerdemannii</name>
    <dbReference type="NCBI Taxonomy" id="144530"/>
    <lineage>
        <taxon>Eukaryota</taxon>
        <taxon>Fungi</taxon>
        <taxon>Fungi incertae sedis</taxon>
        <taxon>Mucoromycota</taxon>
        <taxon>Glomeromycotina</taxon>
        <taxon>Glomeromycetes</taxon>
        <taxon>Archaeosporales</taxon>
        <taxon>Ambisporaceae</taxon>
        <taxon>Ambispora</taxon>
    </lineage>
</organism>